<dbReference type="SMART" id="SM00100">
    <property type="entry name" value="cNMP"/>
    <property type="match status" value="3"/>
</dbReference>
<dbReference type="InterPro" id="IPR000595">
    <property type="entry name" value="cNMP-bd_dom"/>
</dbReference>
<evidence type="ECO:0000256" key="14">
    <source>
        <dbReference type="ARBA" id="ARBA00047298"/>
    </source>
</evidence>
<dbReference type="GO" id="GO:0030553">
    <property type="term" value="F:cGMP binding"/>
    <property type="evidence" value="ECO:0007669"/>
    <property type="project" value="UniProtKB-KW"/>
</dbReference>
<feature type="domain" description="AGC-kinase C-terminal" evidence="22">
    <location>
        <begin position="729"/>
        <end position="786"/>
    </location>
</feature>
<evidence type="ECO:0000256" key="10">
    <source>
        <dbReference type="ARBA" id="ARBA00022777"/>
    </source>
</evidence>
<evidence type="ECO:0000256" key="17">
    <source>
        <dbReference type="PIRSR" id="PIRSR000559-2"/>
    </source>
</evidence>
<evidence type="ECO:0000256" key="18">
    <source>
        <dbReference type="PROSITE-ProRule" id="PRU10141"/>
    </source>
</evidence>
<evidence type="ECO:0000256" key="5">
    <source>
        <dbReference type="ARBA" id="ARBA00022527"/>
    </source>
</evidence>
<organism evidence="23">
    <name type="scientific">Odontella aurita</name>
    <dbReference type="NCBI Taxonomy" id="265563"/>
    <lineage>
        <taxon>Eukaryota</taxon>
        <taxon>Sar</taxon>
        <taxon>Stramenopiles</taxon>
        <taxon>Ochrophyta</taxon>
        <taxon>Bacillariophyta</taxon>
        <taxon>Mediophyceae</taxon>
        <taxon>Biddulphiophycidae</taxon>
        <taxon>Eupodiscales</taxon>
        <taxon>Odontellaceae</taxon>
        <taxon>Odontella</taxon>
    </lineage>
</organism>
<evidence type="ECO:0000256" key="19">
    <source>
        <dbReference type="SAM" id="MobiDB-lite"/>
    </source>
</evidence>
<dbReference type="GO" id="GO:0004691">
    <property type="term" value="F:cAMP-dependent protein kinase activity"/>
    <property type="evidence" value="ECO:0007669"/>
    <property type="project" value="TreeGrafter"/>
</dbReference>
<evidence type="ECO:0000256" key="15">
    <source>
        <dbReference type="ARBA" id="ARBA00047462"/>
    </source>
</evidence>
<dbReference type="FunFam" id="2.60.120.10:FF:000068">
    <property type="entry name" value="cGMP-dependent protein kinase"/>
    <property type="match status" value="1"/>
</dbReference>
<keyword evidence="7" id="KW-0808">Transferase</keyword>
<evidence type="ECO:0000313" key="23">
    <source>
        <dbReference type="EMBL" id="CAE2276927.1"/>
    </source>
</evidence>
<dbReference type="Gene3D" id="2.60.120.10">
    <property type="entry name" value="Jelly Rolls"/>
    <property type="match status" value="3"/>
</dbReference>
<comment type="subcellular location">
    <subcellularLocation>
        <location evidence="2">Endomembrane system</location>
    </subcellularLocation>
</comment>
<feature type="domain" description="Cyclic nucleotide-binding" evidence="21">
    <location>
        <begin position="215"/>
        <end position="320"/>
    </location>
</feature>
<evidence type="ECO:0000256" key="12">
    <source>
        <dbReference type="ARBA" id="ARBA00022992"/>
    </source>
</evidence>
<dbReference type="InterPro" id="IPR002374">
    <property type="entry name" value="cGMP_dep_kinase"/>
</dbReference>
<feature type="compositionally biased region" description="Basic and acidic residues" evidence="19">
    <location>
        <begin position="31"/>
        <end position="42"/>
    </location>
</feature>
<dbReference type="PROSITE" id="PS00107">
    <property type="entry name" value="PROTEIN_KINASE_ATP"/>
    <property type="match status" value="1"/>
</dbReference>
<name>A0A7S4JWY5_9STRA</name>
<dbReference type="InterPro" id="IPR008271">
    <property type="entry name" value="Ser/Thr_kinase_AS"/>
</dbReference>
<dbReference type="GO" id="GO:0012505">
    <property type="term" value="C:endomembrane system"/>
    <property type="evidence" value="ECO:0007669"/>
    <property type="project" value="UniProtKB-SubCell"/>
</dbReference>
<dbReference type="Gene3D" id="3.30.200.20">
    <property type="entry name" value="Phosphorylase Kinase, domain 1"/>
    <property type="match status" value="1"/>
</dbReference>
<feature type="active site" description="Proton acceptor" evidence="16">
    <location>
        <position position="593"/>
    </location>
</feature>
<feature type="domain" description="Cyclic nucleotide-binding" evidence="21">
    <location>
        <begin position="341"/>
        <end position="443"/>
    </location>
</feature>
<evidence type="ECO:0000256" key="7">
    <source>
        <dbReference type="ARBA" id="ARBA00022679"/>
    </source>
</evidence>
<dbReference type="EC" id="2.7.11.12" evidence="4"/>
<evidence type="ECO:0000256" key="3">
    <source>
        <dbReference type="ARBA" id="ARBA00006352"/>
    </source>
</evidence>
<keyword evidence="11 17" id="KW-0067">ATP-binding</keyword>
<dbReference type="InterPro" id="IPR018490">
    <property type="entry name" value="cNMP-bd_dom_sf"/>
</dbReference>
<dbReference type="PROSITE" id="PS50042">
    <property type="entry name" value="CNMP_BINDING_3"/>
    <property type="match status" value="3"/>
</dbReference>
<evidence type="ECO:0000256" key="1">
    <source>
        <dbReference type="ARBA" id="ARBA00001946"/>
    </source>
</evidence>
<evidence type="ECO:0000259" key="20">
    <source>
        <dbReference type="PROSITE" id="PS50011"/>
    </source>
</evidence>
<feature type="region of interest" description="Disordered" evidence="19">
    <location>
        <begin position="1"/>
        <end position="42"/>
    </location>
</feature>
<evidence type="ECO:0000259" key="21">
    <source>
        <dbReference type="PROSITE" id="PS50042"/>
    </source>
</evidence>
<dbReference type="InterPro" id="IPR014710">
    <property type="entry name" value="RmlC-like_jellyroll"/>
</dbReference>
<comment type="cofactor">
    <cofactor evidence="1">
        <name>Mg(2+)</name>
        <dbReference type="ChEBI" id="CHEBI:18420"/>
    </cofactor>
</comment>
<keyword evidence="12" id="KW-0142">cGMP-binding</keyword>
<protein>
    <recommendedName>
        <fullName evidence="13">cGMP-dependent protein kinase</fullName>
        <ecNumber evidence="4">2.7.11.12</ecNumber>
    </recommendedName>
</protein>
<comment type="similarity">
    <text evidence="3">Belongs to the protein kinase superfamily. AGC Ser/Thr protein kinase family. cGMP subfamily.</text>
</comment>
<evidence type="ECO:0000256" key="6">
    <source>
        <dbReference type="ARBA" id="ARBA00022535"/>
    </source>
</evidence>
<evidence type="ECO:0000256" key="8">
    <source>
        <dbReference type="ARBA" id="ARBA00022723"/>
    </source>
</evidence>
<dbReference type="SMART" id="SM00133">
    <property type="entry name" value="S_TK_X"/>
    <property type="match status" value="1"/>
</dbReference>
<dbReference type="GO" id="GO:0004692">
    <property type="term" value="F:cGMP-dependent protein kinase activity"/>
    <property type="evidence" value="ECO:0007669"/>
    <property type="project" value="UniProtKB-EC"/>
</dbReference>
<dbReference type="PROSITE" id="PS50011">
    <property type="entry name" value="PROTEIN_KINASE_DOM"/>
    <property type="match status" value="1"/>
</dbReference>
<dbReference type="InterPro" id="IPR000961">
    <property type="entry name" value="AGC-kinase_C"/>
</dbReference>
<feature type="binding site" evidence="17">
    <location>
        <begin position="474"/>
        <end position="482"/>
    </location>
    <ligand>
        <name>ATP</name>
        <dbReference type="ChEBI" id="CHEBI:30616"/>
    </ligand>
</feature>
<comment type="catalytic activity">
    <reaction evidence="15">
        <text>L-seryl-[protein] + ATP = O-phospho-L-seryl-[protein] + ADP + H(+)</text>
        <dbReference type="Rhea" id="RHEA:17989"/>
        <dbReference type="Rhea" id="RHEA-COMP:9863"/>
        <dbReference type="Rhea" id="RHEA-COMP:11604"/>
        <dbReference type="ChEBI" id="CHEBI:15378"/>
        <dbReference type="ChEBI" id="CHEBI:29999"/>
        <dbReference type="ChEBI" id="CHEBI:30616"/>
        <dbReference type="ChEBI" id="CHEBI:83421"/>
        <dbReference type="ChEBI" id="CHEBI:456216"/>
        <dbReference type="EC" id="2.7.11.12"/>
    </reaction>
</comment>
<dbReference type="GO" id="GO:0005952">
    <property type="term" value="C:cAMP-dependent protein kinase complex"/>
    <property type="evidence" value="ECO:0007669"/>
    <property type="project" value="TreeGrafter"/>
</dbReference>
<feature type="domain" description="Cyclic nucleotide-binding" evidence="21">
    <location>
        <begin position="97"/>
        <end position="212"/>
    </location>
</feature>
<evidence type="ECO:0000256" key="13">
    <source>
        <dbReference type="ARBA" id="ARBA00024113"/>
    </source>
</evidence>
<dbReference type="AlphaFoldDB" id="A0A7S4JWY5"/>
<feature type="region of interest" description="Disordered" evidence="19">
    <location>
        <begin position="762"/>
        <end position="786"/>
    </location>
</feature>
<reference evidence="23" key="1">
    <citation type="submission" date="2021-01" db="EMBL/GenBank/DDBJ databases">
        <authorList>
            <person name="Corre E."/>
            <person name="Pelletier E."/>
            <person name="Niang G."/>
            <person name="Scheremetjew M."/>
            <person name="Finn R."/>
            <person name="Kale V."/>
            <person name="Holt S."/>
            <person name="Cochrane G."/>
            <person name="Meng A."/>
            <person name="Brown T."/>
            <person name="Cohen L."/>
        </authorList>
    </citation>
    <scope>NUCLEOTIDE SEQUENCE</scope>
    <source>
        <strain evidence="23">Isolate 1302-5</strain>
    </source>
</reference>
<evidence type="ECO:0000256" key="16">
    <source>
        <dbReference type="PIRSR" id="PIRSR000559-1"/>
    </source>
</evidence>
<dbReference type="InterPro" id="IPR017441">
    <property type="entry name" value="Protein_kinase_ATP_BS"/>
</dbReference>
<dbReference type="EMBL" id="HBKQ01051314">
    <property type="protein sequence ID" value="CAE2276927.1"/>
    <property type="molecule type" value="Transcribed_RNA"/>
</dbReference>
<dbReference type="SUPFAM" id="SSF56112">
    <property type="entry name" value="Protein kinase-like (PK-like)"/>
    <property type="match status" value="1"/>
</dbReference>
<dbReference type="GO" id="GO:0046872">
    <property type="term" value="F:metal ion binding"/>
    <property type="evidence" value="ECO:0007669"/>
    <property type="project" value="UniProtKB-KW"/>
</dbReference>
<dbReference type="PANTHER" id="PTHR24353:SF143">
    <property type="entry name" value="PROTEIN KINASE DOMAIN-CONTAINING PROTEIN"/>
    <property type="match status" value="1"/>
</dbReference>
<evidence type="ECO:0000256" key="4">
    <source>
        <dbReference type="ARBA" id="ARBA00012428"/>
    </source>
</evidence>
<dbReference type="CDD" id="cd00038">
    <property type="entry name" value="CAP_ED"/>
    <property type="match status" value="3"/>
</dbReference>
<dbReference type="FunFam" id="3.30.200.20:FF:000042">
    <property type="entry name" value="Aurora kinase A"/>
    <property type="match status" value="1"/>
</dbReference>
<dbReference type="Pfam" id="PF00027">
    <property type="entry name" value="cNMP_binding"/>
    <property type="match status" value="3"/>
</dbReference>
<dbReference type="PROSITE" id="PS51285">
    <property type="entry name" value="AGC_KINASE_CTER"/>
    <property type="match status" value="1"/>
</dbReference>
<dbReference type="PROSITE" id="PS00108">
    <property type="entry name" value="PROTEIN_KINASE_ST"/>
    <property type="match status" value="1"/>
</dbReference>
<feature type="domain" description="Protein kinase" evidence="20">
    <location>
        <begin position="468"/>
        <end position="728"/>
    </location>
</feature>
<dbReference type="InterPro" id="IPR000719">
    <property type="entry name" value="Prot_kinase_dom"/>
</dbReference>
<dbReference type="GO" id="GO:0005524">
    <property type="term" value="F:ATP binding"/>
    <property type="evidence" value="ECO:0007669"/>
    <property type="project" value="UniProtKB-UniRule"/>
</dbReference>
<dbReference type="PANTHER" id="PTHR24353">
    <property type="entry name" value="CYCLIC NUCLEOTIDE-DEPENDENT PROTEIN KINASE"/>
    <property type="match status" value="1"/>
</dbReference>
<evidence type="ECO:0000259" key="22">
    <source>
        <dbReference type="PROSITE" id="PS51285"/>
    </source>
</evidence>
<dbReference type="PROSITE" id="PS00888">
    <property type="entry name" value="CNMP_BINDING_1"/>
    <property type="match status" value="2"/>
</dbReference>
<dbReference type="PRINTS" id="PR00103">
    <property type="entry name" value="CAMPKINASE"/>
</dbReference>
<feature type="binding site" evidence="17 18">
    <location>
        <position position="497"/>
    </location>
    <ligand>
        <name>ATP</name>
        <dbReference type="ChEBI" id="CHEBI:30616"/>
    </ligand>
</feature>
<dbReference type="Pfam" id="PF00069">
    <property type="entry name" value="Pkinase"/>
    <property type="match status" value="1"/>
</dbReference>
<keyword evidence="6" id="KW-0140">cGMP</keyword>
<sequence length="786" mass="88609">MNFRSNRQDDGRNNGGGIGAIVRDPFFDSSQRSDERKQHDAVEREKMMNIHSRVKVQRAQNVFAEPINFNEEYTAPHFPKSEEAISFIDNSLADNFIFASLSAKERRLLIDAMMLDSVPAGSIIIQQGDIGDYFYVVEEGHVSFAVDGNHVGACTRGASFGELALLYNCPRAATCLANTDCRLWKVDQKSFRYMLANNQSNQQKDIHDVLRKVPFLSELEDQMLSRITDALTTVTFPEGERIINKGDVGEVFYILRDGQVKVHDIGFGDSQYVDQLLGPGDWFGERALVTGEPRVANVTAISNCSTLCLSRETFEKTLGPLQGLIDHAMKKRVLMGVPIFANSHFQPYEMARLVDLVTEVTFRRGEVLAEEGQPAKQNLYIIRSGRIVIANDNGMINNLTQGDYFGENSIQREEEIISHQTVTAEEDTTCGVLTKSAIESVIGSVSRLGKPLPPLASKLDRSIKLKDLIKFRILGVGTFGKVWLVSHKKTGIPYALKMLSKREIIGHHQVEGVIREKNIMSSIDHPFVVNLICTFQDDRSLYMLIELVQGGELFSVIHTETRDGVPNANSRFYAACILESLSHLHHRHICYRDLKPENILIDSLGYCVLVDLGFAKIVMDKTYTLCGTPEYLAPEIILSKGHDKGVDYWAFGVLIYEMLVGRSPFYSYGTDQVSLFKRIVQVKYSFPPGGVVNEVAQDLIQRLIVRRQANRFGCLARGDMDIRDHAWFSVIDTDKLLRKKIPAPWIPQIKDPLDASHFDSYRHVENEPPSSKPHLSSHQQELFRDF</sequence>
<dbReference type="InterPro" id="IPR018488">
    <property type="entry name" value="cNMP-bd_CS"/>
</dbReference>
<proteinExistence type="inferred from homology"/>
<dbReference type="PIRSF" id="PIRSF000559">
    <property type="entry name" value="cGMP-dep_kinase"/>
    <property type="match status" value="1"/>
</dbReference>
<evidence type="ECO:0000256" key="11">
    <source>
        <dbReference type="ARBA" id="ARBA00022840"/>
    </source>
</evidence>
<dbReference type="InterPro" id="IPR011009">
    <property type="entry name" value="Kinase-like_dom_sf"/>
</dbReference>
<keyword evidence="8" id="KW-0479">Metal-binding</keyword>
<feature type="compositionally biased region" description="Basic and acidic residues" evidence="19">
    <location>
        <begin position="1"/>
        <end position="12"/>
    </location>
</feature>
<keyword evidence="5" id="KW-0723">Serine/threonine-protein kinase</keyword>
<gene>
    <name evidence="23" type="ORF">OAUR00152_LOCUS35393</name>
</gene>
<comment type="catalytic activity">
    <reaction evidence="14">
        <text>L-threonyl-[protein] + ATP = O-phospho-L-threonyl-[protein] + ADP + H(+)</text>
        <dbReference type="Rhea" id="RHEA:46608"/>
        <dbReference type="Rhea" id="RHEA-COMP:11060"/>
        <dbReference type="Rhea" id="RHEA-COMP:11605"/>
        <dbReference type="ChEBI" id="CHEBI:15378"/>
        <dbReference type="ChEBI" id="CHEBI:30013"/>
        <dbReference type="ChEBI" id="CHEBI:30616"/>
        <dbReference type="ChEBI" id="CHEBI:61977"/>
        <dbReference type="ChEBI" id="CHEBI:456216"/>
        <dbReference type="EC" id="2.7.11.12"/>
    </reaction>
</comment>
<accession>A0A7S4JWY5</accession>
<dbReference type="SMART" id="SM00220">
    <property type="entry name" value="S_TKc"/>
    <property type="match status" value="1"/>
</dbReference>
<dbReference type="Gene3D" id="1.10.510.10">
    <property type="entry name" value="Transferase(Phosphotransferase) domain 1"/>
    <property type="match status" value="1"/>
</dbReference>
<evidence type="ECO:0000256" key="2">
    <source>
        <dbReference type="ARBA" id="ARBA00004308"/>
    </source>
</evidence>
<keyword evidence="10" id="KW-0418">Kinase</keyword>
<keyword evidence="9 17" id="KW-0547">Nucleotide-binding</keyword>
<evidence type="ECO:0000256" key="9">
    <source>
        <dbReference type="ARBA" id="ARBA00022741"/>
    </source>
</evidence>
<dbReference type="SUPFAM" id="SSF51206">
    <property type="entry name" value="cAMP-binding domain-like"/>
    <property type="match status" value="3"/>
</dbReference>